<dbReference type="InterPro" id="IPR007096">
    <property type="entry name" value="RNA-dir_Rpol_cat_phage"/>
</dbReference>
<evidence type="ECO:0000256" key="10">
    <source>
        <dbReference type="SAM" id="MobiDB-lite"/>
    </source>
</evidence>
<organism evidence="12">
    <name type="scientific">Leviviridae sp</name>
    <dbReference type="NCBI Taxonomy" id="2027243"/>
    <lineage>
        <taxon>Viruses</taxon>
        <taxon>Riboviria</taxon>
        <taxon>Orthornavirae</taxon>
        <taxon>Lenarviricota</taxon>
        <taxon>Leviviricetes</taxon>
        <taxon>Norzivirales</taxon>
        <taxon>Fiersviridae</taxon>
    </lineage>
</organism>
<keyword evidence="4" id="KW-0548">Nucleotidyltransferase</keyword>
<keyword evidence="9" id="KW-0479">Metal-binding</keyword>
<sequence>MKSLMSLWTVMAEDLAMTCCTSATSDINTVRRRVEDEGLSFLTITLPDLGKSIEKWIDQGRAGINPSFSYGRRGLPVFLRGFLIRVFDLDTGVLLNDPDIDAVFALRQLTLAFGKISLPCSDARERKAMSDFIKCEQEVRESDALLSESDLCEFERISDLLFRKVFLQMDRDVYYGSLLPKHGPGATADKLSSNGKYDMRLWTTRLERYFPSSKYLIPNYRFSDRLDGVTFLEPGDEVPVRVISVPKTLKTPRIIAIEPTCMQYTQQALLRCFLSAFSRDELLKKLIGFDDQTPNQELARQGSNDGLTATLDLSEASDRVSNQLVRRMTRKYRHLHDAIDSCRSRRAEVPGHGVIRLAKYASMGSALCFPVEAMVFTTLIFLGIQKTLNTPLTRKDIKSYSDQVRVYGDDLIVPTRQVRTIVSTLEHFGARVGRGKSFWTGRFRESCGKEYLYGRDVSVTRVRQVLPSTIDDVTEVISTVSLRNQLAEVGCFESTVEWLDNRLRKVMKYFPEVGPDSSVLGRVSPSLPLYGEKMHPRLHIPLVRGYSVQAKAPSDPLGDTGAMLKCLLKLESSNPQGVLDRDIELVPCYWPGLARSERNGSSFRMPSGRQDEKHLERSGRPKRVSIKLGWRPAH</sequence>
<keyword evidence="2 12" id="KW-0696">RNA-directed RNA polymerase</keyword>
<evidence type="ECO:0000313" key="12">
    <source>
        <dbReference type="EMBL" id="QDH88807.1"/>
    </source>
</evidence>
<evidence type="ECO:0000256" key="6">
    <source>
        <dbReference type="ARBA" id="ARBA00022953"/>
    </source>
</evidence>
<dbReference type="PROSITE" id="PS50522">
    <property type="entry name" value="RDRP_PHAGE"/>
    <property type="match status" value="1"/>
</dbReference>
<evidence type="ECO:0000256" key="3">
    <source>
        <dbReference type="ARBA" id="ARBA00022679"/>
    </source>
</evidence>
<comment type="catalytic activity">
    <reaction evidence="8">
        <text>RNA(n) + a ribonucleoside 5'-triphosphate = RNA(n+1) + diphosphate</text>
        <dbReference type="Rhea" id="RHEA:21248"/>
        <dbReference type="Rhea" id="RHEA-COMP:14527"/>
        <dbReference type="Rhea" id="RHEA-COMP:17342"/>
        <dbReference type="ChEBI" id="CHEBI:33019"/>
        <dbReference type="ChEBI" id="CHEBI:61557"/>
        <dbReference type="ChEBI" id="CHEBI:140395"/>
        <dbReference type="EC" id="2.7.7.48"/>
    </reaction>
</comment>
<dbReference type="GO" id="GO:0039694">
    <property type="term" value="P:viral RNA genome replication"/>
    <property type="evidence" value="ECO:0007669"/>
    <property type="project" value="InterPro"/>
</dbReference>
<evidence type="ECO:0000256" key="2">
    <source>
        <dbReference type="ARBA" id="ARBA00022484"/>
    </source>
</evidence>
<feature type="binding site" evidence="9">
    <location>
        <position position="410"/>
    </location>
    <ligand>
        <name>Mg(2+)</name>
        <dbReference type="ChEBI" id="CHEBI:18420"/>
        <label>2</label>
    </ligand>
</feature>
<feature type="binding site" evidence="9">
    <location>
        <position position="312"/>
    </location>
    <ligand>
        <name>Mg(2+)</name>
        <dbReference type="ChEBI" id="CHEBI:18420"/>
        <label>2</label>
    </ligand>
</feature>
<comment type="cofactor">
    <cofactor evidence="9">
        <name>Mg(2+)</name>
        <dbReference type="ChEBI" id="CHEBI:18420"/>
    </cofactor>
    <text evidence="9">Binds 2 Mg(2+) per subunit.</text>
</comment>
<feature type="compositionally biased region" description="Basic and acidic residues" evidence="10">
    <location>
        <begin position="609"/>
        <end position="619"/>
    </location>
</feature>
<dbReference type="Pfam" id="PF03431">
    <property type="entry name" value="RNA_replicase_B"/>
    <property type="match status" value="1"/>
</dbReference>
<evidence type="ECO:0000256" key="1">
    <source>
        <dbReference type="ARBA" id="ARBA00012494"/>
    </source>
</evidence>
<accession>A0A514D5F2</accession>
<evidence type="ECO:0000256" key="9">
    <source>
        <dbReference type="PIRSR" id="PIRSR605093-1"/>
    </source>
</evidence>
<feature type="region of interest" description="Disordered" evidence="10">
    <location>
        <begin position="599"/>
        <end position="634"/>
    </location>
</feature>
<protein>
    <recommendedName>
        <fullName evidence="1">RNA-directed RNA polymerase</fullName>
        <ecNumber evidence="1">2.7.7.48</ecNumber>
    </recommendedName>
    <alternativeName>
        <fullName evidence="7">RNA replicase beta chain</fullName>
    </alternativeName>
</protein>
<dbReference type="EC" id="2.7.7.48" evidence="1"/>
<evidence type="ECO:0000259" key="11">
    <source>
        <dbReference type="PROSITE" id="PS50522"/>
    </source>
</evidence>
<dbReference type="EMBL" id="MN034387">
    <property type="protein sequence ID" value="QDH88807.1"/>
    <property type="molecule type" value="Genomic_RNA"/>
</dbReference>
<dbReference type="InterPro" id="IPR005093">
    <property type="entry name" value="RNArep_beta"/>
</dbReference>
<dbReference type="GO" id="GO:0000166">
    <property type="term" value="F:nucleotide binding"/>
    <property type="evidence" value="ECO:0007669"/>
    <property type="project" value="UniProtKB-KW"/>
</dbReference>
<dbReference type="GO" id="GO:0046872">
    <property type="term" value="F:metal ion binding"/>
    <property type="evidence" value="ECO:0007669"/>
    <property type="project" value="UniProtKB-KW"/>
</dbReference>
<feature type="domain" description="RdRp catalytic" evidence="11">
    <location>
        <begin position="297"/>
        <end position="441"/>
    </location>
</feature>
<reference evidence="12" key="1">
    <citation type="submission" date="2019-05" db="EMBL/GenBank/DDBJ databases">
        <title>Metatranscriptomic reconstruction reveals RNA viruses with the potential to shape carbon cycling in soil.</title>
        <authorList>
            <person name="Starr E.P."/>
            <person name="Nuccio E."/>
            <person name="Pett-Ridge J."/>
            <person name="Banfield J.F."/>
            <person name="Firestone M.K."/>
        </authorList>
    </citation>
    <scope>NUCLEOTIDE SEQUENCE</scope>
    <source>
        <strain evidence="12">H3_Bulk_Litter_16_333_e_3931</strain>
    </source>
</reference>
<evidence type="ECO:0000256" key="4">
    <source>
        <dbReference type="ARBA" id="ARBA00022695"/>
    </source>
</evidence>
<keyword evidence="3" id="KW-0808">Transferase</keyword>
<keyword evidence="9" id="KW-0460">Magnesium</keyword>
<keyword evidence="6" id="KW-0693">Viral RNA replication</keyword>
<dbReference type="GO" id="GO:0003968">
    <property type="term" value="F:RNA-directed RNA polymerase activity"/>
    <property type="evidence" value="ECO:0007669"/>
    <property type="project" value="UniProtKB-KW"/>
</dbReference>
<proteinExistence type="predicted"/>
<evidence type="ECO:0000256" key="5">
    <source>
        <dbReference type="ARBA" id="ARBA00022741"/>
    </source>
</evidence>
<feature type="binding site" evidence="9">
    <location>
        <position position="409"/>
    </location>
    <ligand>
        <name>Mg(2+)</name>
        <dbReference type="ChEBI" id="CHEBI:18420"/>
        <label>2</label>
    </ligand>
</feature>
<name>A0A514D5F2_9VIRU</name>
<evidence type="ECO:0000256" key="7">
    <source>
        <dbReference type="ARBA" id="ARBA00030248"/>
    </source>
</evidence>
<evidence type="ECO:0000256" key="8">
    <source>
        <dbReference type="ARBA" id="ARBA00048744"/>
    </source>
</evidence>
<keyword evidence="5" id="KW-0547">Nucleotide-binding</keyword>
<gene>
    <name evidence="12" type="ORF">H3BulkL16333e3931_000001</name>
</gene>